<dbReference type="EMBL" id="JAUJEB010000003">
    <property type="protein sequence ID" value="MDN5213776.1"/>
    <property type="molecule type" value="Genomic_DNA"/>
</dbReference>
<dbReference type="PANTHER" id="PTHR31118">
    <property type="entry name" value="CYCLASE-LIKE PROTEIN 2"/>
    <property type="match status" value="1"/>
</dbReference>
<reference evidence="1" key="1">
    <citation type="submission" date="2023-06" db="EMBL/GenBank/DDBJ databases">
        <title>Genomic of Agaribacillus aureum.</title>
        <authorList>
            <person name="Wang G."/>
        </authorList>
    </citation>
    <scope>NUCLEOTIDE SEQUENCE</scope>
    <source>
        <strain evidence="1">BMA12</strain>
    </source>
</reference>
<dbReference type="Pfam" id="PF04199">
    <property type="entry name" value="Cyclase"/>
    <property type="match status" value="1"/>
</dbReference>
<dbReference type="InterPro" id="IPR007325">
    <property type="entry name" value="KFase/CYL"/>
</dbReference>
<sequence length="214" mass="23191">MKIIDLTLPYNPAMPGVEIEQAKTLAADGWNAQTLHLYSHAGTHMDAPWHFGVSNQTIDQLSLDQCIGLCRIADLGAVTPKHLITVEDLGPVADKTGEGDSLIIKTGWSQFSGTDKYRHELPRISEGLAQWCVEKKIKMLGVEPPSVADVNNLEEVTHIHKILLSGNVTIVEGLTNLSAIEKETFTLIVLPLKIEGGDGAPARAIALEDQIENG</sequence>
<protein>
    <submittedName>
        <fullName evidence="1">Cyclase family protein</fullName>
        <ecNumber evidence="1">3.5.-.-</ecNumber>
    </submittedName>
</protein>
<gene>
    <name evidence="1" type="ORF">QQ020_17010</name>
</gene>
<dbReference type="EC" id="3.5.-.-" evidence="1"/>
<dbReference type="InterPro" id="IPR037175">
    <property type="entry name" value="KFase_sf"/>
</dbReference>
<keyword evidence="2" id="KW-1185">Reference proteome</keyword>
<accession>A0ABT8L9K6</accession>
<name>A0ABT8L9K6_9BACT</name>
<evidence type="ECO:0000313" key="2">
    <source>
        <dbReference type="Proteomes" id="UP001172083"/>
    </source>
</evidence>
<evidence type="ECO:0000313" key="1">
    <source>
        <dbReference type="EMBL" id="MDN5213776.1"/>
    </source>
</evidence>
<dbReference type="GO" id="GO:0016787">
    <property type="term" value="F:hydrolase activity"/>
    <property type="evidence" value="ECO:0007669"/>
    <property type="project" value="UniProtKB-KW"/>
</dbReference>
<dbReference type="RefSeq" id="WP_346759114.1">
    <property type="nucleotide sequence ID" value="NZ_JAUJEB010000003.1"/>
</dbReference>
<dbReference type="PANTHER" id="PTHR31118:SF32">
    <property type="entry name" value="KYNURENINE FORMAMIDASE"/>
    <property type="match status" value="1"/>
</dbReference>
<comment type="caution">
    <text evidence="1">The sequence shown here is derived from an EMBL/GenBank/DDBJ whole genome shotgun (WGS) entry which is preliminary data.</text>
</comment>
<proteinExistence type="predicted"/>
<dbReference type="SUPFAM" id="SSF102198">
    <property type="entry name" value="Putative cyclase"/>
    <property type="match status" value="1"/>
</dbReference>
<keyword evidence="1" id="KW-0378">Hydrolase</keyword>
<dbReference type="Gene3D" id="3.50.30.50">
    <property type="entry name" value="Putative cyclase"/>
    <property type="match status" value="1"/>
</dbReference>
<organism evidence="1 2">
    <name type="scientific">Agaribacillus aureus</name>
    <dbReference type="NCBI Taxonomy" id="3051825"/>
    <lineage>
        <taxon>Bacteria</taxon>
        <taxon>Pseudomonadati</taxon>
        <taxon>Bacteroidota</taxon>
        <taxon>Cytophagia</taxon>
        <taxon>Cytophagales</taxon>
        <taxon>Splendidivirgaceae</taxon>
        <taxon>Agaribacillus</taxon>
    </lineage>
</organism>
<dbReference type="Proteomes" id="UP001172083">
    <property type="component" value="Unassembled WGS sequence"/>
</dbReference>